<organism evidence="1 2">
    <name type="scientific">Echinops telfairi</name>
    <name type="common">Lesser hedgehog tenrec</name>
    <dbReference type="NCBI Taxonomy" id="9371"/>
    <lineage>
        <taxon>Eukaryota</taxon>
        <taxon>Metazoa</taxon>
        <taxon>Chordata</taxon>
        <taxon>Craniata</taxon>
        <taxon>Vertebrata</taxon>
        <taxon>Euteleostomi</taxon>
        <taxon>Mammalia</taxon>
        <taxon>Eutheria</taxon>
        <taxon>Afrotheria</taxon>
        <taxon>Tenrecidae</taxon>
        <taxon>Tenrecinae</taxon>
        <taxon>Echinops</taxon>
    </lineage>
</organism>
<evidence type="ECO:0000313" key="2">
    <source>
        <dbReference type="RefSeq" id="XP_045148244.1"/>
    </source>
</evidence>
<reference evidence="2" key="1">
    <citation type="submission" date="2025-08" db="UniProtKB">
        <authorList>
            <consortium name="RefSeq"/>
        </authorList>
    </citation>
    <scope>IDENTIFICATION</scope>
</reference>
<protein>
    <submittedName>
        <fullName evidence="2">Neurotrophin receptor-interacting factor homolog</fullName>
    </submittedName>
</protein>
<keyword evidence="1" id="KW-1185">Reference proteome</keyword>
<keyword evidence="2" id="KW-0675">Receptor</keyword>
<dbReference type="Proteomes" id="UP000694863">
    <property type="component" value="Unplaced"/>
</dbReference>
<evidence type="ECO:0000313" key="1">
    <source>
        <dbReference type="Proteomes" id="UP000694863"/>
    </source>
</evidence>
<name>A0AC55D921_ECHTE</name>
<dbReference type="RefSeq" id="XP_045148244.1">
    <property type="nucleotide sequence ID" value="XM_045292309.1"/>
</dbReference>
<accession>A0AC55D921</accession>
<proteinExistence type="predicted"/>
<gene>
    <name evidence="2" type="primary">ZNF274</name>
</gene>
<sequence>MSRKRVDGKPSGLPKAWSGEPVTFEDVVLSFTPEEWELLDPMQKTLYREMMLENYRNLVSVEHQLSKPDVVSQLEEAEELWMKERKIPQDTFPECPVAKLEPQQDALPVVGRDVNPQMKIAVVEVLTLNQEVARSRNAQIWALYAENEGVSSELPGGPVGEVGVHSPGSLDPEVPTLSQELTCTTQTRALSTEEGSLRSEPPREPAGQLGLSSSGSSGPEVPTSTQEVTHVHHTQIRAIYAESEGLISELPGEPAAQPGEHSADPEAARQRFRQFRYQVATGPRPALAQLRKLCRQWLRPEVRSKEQMLELLVLEQFLGSLPRKLRAWVESQHPADCQEAEALVEVVTWISSEEALPAQEPASSLENTDKQEEEEEVADSSAKEPPEEAVTFQDVAVDFSREEWRLLGPTQRTEYRDVMLETFGNLVSVGWETTLESKELSPVADVSEKEPALGLNEDESSRSDLRPSSSGDVLQGEGPGVQDMVPKQTGLAQEEAQPQEENLEQLQSSVNTNLRTGPVSDPKPPIKKKPLRKNGSQVKSTKQHKLRVKVPPKNFEQGKAKENGGCGTSHRQNVPQITFTRIHKESPHCRCSECGKTLRNPKYFSVHKKIHIGHRPFVCQECGKSFIQSSSLTQHQRIHTGEKPFKCQECGRAFNDRSAIFQHLRTHTGAKPYPCGDCGKAFRQSSHLVRHQRTHTGERPYVCKKCGRAFNQSSHLIGHQRTHNKVVSKKRARKKLLHS</sequence>